<keyword evidence="5" id="KW-0997">Cell inner membrane</keyword>
<dbReference type="InterPro" id="IPR058626">
    <property type="entry name" value="MdtA-like_b-barrel"/>
</dbReference>
<evidence type="ECO:0000256" key="4">
    <source>
        <dbReference type="ARBA" id="ARBA00022475"/>
    </source>
</evidence>
<dbReference type="Proteomes" id="UP000008871">
    <property type="component" value="Chromosome"/>
</dbReference>
<dbReference type="InterPro" id="IPR058625">
    <property type="entry name" value="MdtA-like_BSH"/>
</dbReference>
<feature type="domain" description="Multidrug resistance protein MdtA-like barrel-sandwich hybrid" evidence="11">
    <location>
        <begin position="106"/>
        <end position="258"/>
    </location>
</feature>
<feature type="domain" description="Multidrug resistance protein MdtA-like beta-barrel" evidence="12">
    <location>
        <begin position="267"/>
        <end position="341"/>
    </location>
</feature>
<keyword evidence="3" id="KW-0813">Transport</keyword>
<keyword evidence="15" id="KW-1185">Reference proteome</keyword>
<dbReference type="InterPro" id="IPR058627">
    <property type="entry name" value="MdtA-like_C"/>
</dbReference>
<dbReference type="GO" id="GO:0015562">
    <property type="term" value="F:efflux transmembrane transporter activity"/>
    <property type="evidence" value="ECO:0007669"/>
    <property type="project" value="TreeGrafter"/>
</dbReference>
<dbReference type="PANTHER" id="PTHR30469:SF33">
    <property type="entry name" value="SLR1207 PROTEIN"/>
    <property type="match status" value="1"/>
</dbReference>
<protein>
    <submittedName>
        <fullName evidence="14">ABC export system, membrane fusion protein</fullName>
    </submittedName>
</protein>
<gene>
    <name evidence="14" type="ordered locus">ABO_0248</name>
</gene>
<evidence type="ECO:0000256" key="8">
    <source>
        <dbReference type="SAM" id="Coils"/>
    </source>
</evidence>
<evidence type="ECO:0000256" key="1">
    <source>
        <dbReference type="ARBA" id="ARBA00004236"/>
    </source>
</evidence>
<name>Q0VT02_ALCBS</name>
<dbReference type="KEGG" id="abo:ABO_0248"/>
<dbReference type="Pfam" id="PF25876">
    <property type="entry name" value="HH_MFP_RND"/>
    <property type="match status" value="1"/>
</dbReference>
<dbReference type="GO" id="GO:1990195">
    <property type="term" value="C:macrolide transmembrane transporter complex"/>
    <property type="evidence" value="ECO:0007669"/>
    <property type="project" value="InterPro"/>
</dbReference>
<evidence type="ECO:0000256" key="3">
    <source>
        <dbReference type="ARBA" id="ARBA00022448"/>
    </source>
</evidence>
<keyword evidence="9" id="KW-1133">Transmembrane helix</keyword>
<evidence type="ECO:0000259" key="10">
    <source>
        <dbReference type="Pfam" id="PF25876"/>
    </source>
</evidence>
<dbReference type="Pfam" id="PF25967">
    <property type="entry name" value="RND-MFP_C"/>
    <property type="match status" value="1"/>
</dbReference>
<dbReference type="InterPro" id="IPR006143">
    <property type="entry name" value="RND_pump_MFP"/>
</dbReference>
<dbReference type="GO" id="GO:0030313">
    <property type="term" value="C:cell envelope"/>
    <property type="evidence" value="ECO:0007669"/>
    <property type="project" value="UniProtKB-SubCell"/>
</dbReference>
<keyword evidence="7 9" id="KW-0472">Membrane</keyword>
<dbReference type="Gene3D" id="2.40.30.170">
    <property type="match status" value="1"/>
</dbReference>
<accession>Q0VT02</accession>
<dbReference type="AlphaFoldDB" id="Q0VT02"/>
<keyword evidence="9" id="KW-0812">Transmembrane</keyword>
<keyword evidence="6 8" id="KW-0175">Coiled coil</keyword>
<comment type="subcellular location">
    <subcellularLocation>
        <location evidence="1">Cell membrane</location>
    </subcellularLocation>
</comment>
<reference evidence="14 15" key="1">
    <citation type="journal article" date="2006" name="Nat. Biotechnol.">
        <title>Genome sequence of the ubiquitous hydrocarbon-degrading marine bacterium Alcanivorax borkumensis.</title>
        <authorList>
            <person name="Schneiker S."/>
            <person name="Martins dos Santos V.A.P."/>
            <person name="Bartels D."/>
            <person name="Bekel T."/>
            <person name="Brecht M."/>
            <person name="Buhrmester J."/>
            <person name="Chernikova T.N."/>
            <person name="Denaro R."/>
            <person name="Ferrer M."/>
            <person name="Gertler C."/>
            <person name="Goesmann A."/>
            <person name="Golyshina O.V."/>
            <person name="Kaminski F."/>
            <person name="Khachane A.N."/>
            <person name="Lang S."/>
            <person name="Linke B."/>
            <person name="McHardy A.C."/>
            <person name="Meyer F."/>
            <person name="Nechitaylo T."/>
            <person name="Puehler A."/>
            <person name="Regenhardt D."/>
            <person name="Rupp O."/>
            <person name="Sabirova J.S."/>
            <person name="Selbitschka W."/>
            <person name="Yakimov M.M."/>
            <person name="Timmis K.N."/>
            <person name="Vorhoelter F.-J."/>
            <person name="Weidner S."/>
            <person name="Kaiser O."/>
            <person name="Golyshin P.N."/>
        </authorList>
    </citation>
    <scope>NUCLEOTIDE SEQUENCE [LARGE SCALE GENOMIC DNA]</scope>
    <source>
        <strain evidence="15">ATCC 700651 / DSM 11573 / NCIMB 13689 / SK2</strain>
    </source>
</reference>
<dbReference type="SUPFAM" id="SSF111369">
    <property type="entry name" value="HlyD-like secretion proteins"/>
    <property type="match status" value="1"/>
</dbReference>
<dbReference type="HOGENOM" id="CLU_018816_14_1_6"/>
<dbReference type="Gene3D" id="6.10.140.1990">
    <property type="match status" value="1"/>
</dbReference>
<dbReference type="GO" id="GO:0019898">
    <property type="term" value="C:extrinsic component of membrane"/>
    <property type="evidence" value="ECO:0007669"/>
    <property type="project" value="InterPro"/>
</dbReference>
<evidence type="ECO:0000259" key="13">
    <source>
        <dbReference type="Pfam" id="PF25967"/>
    </source>
</evidence>
<dbReference type="Pfam" id="PF25944">
    <property type="entry name" value="Beta-barrel_RND"/>
    <property type="match status" value="1"/>
</dbReference>
<proteinExistence type="inferred from homology"/>
<comment type="similarity">
    <text evidence="2">Belongs to the membrane fusion protein (MFP) (TC 8.A.1) family.</text>
</comment>
<dbReference type="InterPro" id="IPR030190">
    <property type="entry name" value="MacA_alpha-hairpin_sf"/>
</dbReference>
<dbReference type="NCBIfam" id="TIGR01730">
    <property type="entry name" value="RND_mfp"/>
    <property type="match status" value="1"/>
</dbReference>
<evidence type="ECO:0000256" key="5">
    <source>
        <dbReference type="ARBA" id="ARBA00022519"/>
    </source>
</evidence>
<dbReference type="EMBL" id="AM286690">
    <property type="protein sequence ID" value="CAL15696.1"/>
    <property type="molecule type" value="Genomic_DNA"/>
</dbReference>
<dbReference type="GO" id="GO:1990281">
    <property type="term" value="C:efflux pump complex"/>
    <property type="evidence" value="ECO:0007669"/>
    <property type="project" value="TreeGrafter"/>
</dbReference>
<evidence type="ECO:0000259" key="12">
    <source>
        <dbReference type="Pfam" id="PF25944"/>
    </source>
</evidence>
<organism evidence="14 15">
    <name type="scientific">Alcanivorax borkumensis (strain ATCC 700651 / DSM 11573 / NCIMB 13689 / SK2)</name>
    <dbReference type="NCBI Taxonomy" id="393595"/>
    <lineage>
        <taxon>Bacteria</taxon>
        <taxon>Pseudomonadati</taxon>
        <taxon>Pseudomonadota</taxon>
        <taxon>Gammaproteobacteria</taxon>
        <taxon>Oceanospirillales</taxon>
        <taxon>Alcanivoracaceae</taxon>
        <taxon>Alcanivorax</taxon>
    </lineage>
</organism>
<feature type="domain" description="Multidrug resistance protein MdtA-like alpha-helical hairpin" evidence="10">
    <location>
        <begin position="152"/>
        <end position="230"/>
    </location>
</feature>
<dbReference type="InterPro" id="IPR058624">
    <property type="entry name" value="MdtA-like_HH"/>
</dbReference>
<evidence type="ECO:0000256" key="6">
    <source>
        <dbReference type="ARBA" id="ARBA00023054"/>
    </source>
</evidence>
<keyword evidence="4" id="KW-1003">Cell membrane</keyword>
<evidence type="ECO:0000256" key="9">
    <source>
        <dbReference type="SAM" id="Phobius"/>
    </source>
</evidence>
<feature type="transmembrane region" description="Helical" evidence="9">
    <location>
        <begin position="52"/>
        <end position="71"/>
    </location>
</feature>
<evidence type="ECO:0000259" key="11">
    <source>
        <dbReference type="Pfam" id="PF25917"/>
    </source>
</evidence>
<dbReference type="STRING" id="393595.ABO_0248"/>
<dbReference type="PANTHER" id="PTHR30469">
    <property type="entry name" value="MULTIDRUG RESISTANCE PROTEIN MDTA"/>
    <property type="match status" value="1"/>
</dbReference>
<dbReference type="Gene3D" id="2.40.420.20">
    <property type="match status" value="1"/>
</dbReference>
<evidence type="ECO:0000313" key="14">
    <source>
        <dbReference type="EMBL" id="CAL15696.1"/>
    </source>
</evidence>
<evidence type="ECO:0000256" key="2">
    <source>
        <dbReference type="ARBA" id="ARBA00009477"/>
    </source>
</evidence>
<dbReference type="Gene3D" id="2.40.50.100">
    <property type="match status" value="1"/>
</dbReference>
<feature type="coiled-coil region" evidence="8">
    <location>
        <begin position="145"/>
        <end position="179"/>
    </location>
</feature>
<sequence length="428" mass="47123">MAAWHSAVRAFNFELAISSLHISCNISRYIPHHHYWSVELPMPRWIRRFPKTVLFVVVLIVCLLFAGWRWGFSSAPATQWETATVERGDVEELVTALGTLEPGDYVDVGAQVSGQLTHLYVDVGDSVEEGQLLAEIDASVQQTQVDAGLAELEALRAQLEQRQAELNLAELQYQRQQRLRDANATSEDAFQSAESNLAITGAQIKVLQAQIRQKQASVEGDQATLGYAKIYAPRSGTVVSLDAREGQTLNANQTTPTLMRIADLSVMTISTEVSEADVHRLSAGMPVYFNTLGNETVRYDSELRQVLPTPEVVNNVVLYTAEFDVANDNGQLMSGMTAQVFFVVNSARDVLSLPMAAVKRAGRGAWKVQVLDSKGEPQDQPVKIGIDNRVRIVIDEGLEEGDVVTLSQASSNVALKKNKDSLPRQGRF</sequence>
<dbReference type="GO" id="GO:1990961">
    <property type="term" value="P:xenobiotic detoxification by transmembrane export across the plasma membrane"/>
    <property type="evidence" value="ECO:0007669"/>
    <property type="project" value="InterPro"/>
</dbReference>
<dbReference type="eggNOG" id="COG0845">
    <property type="taxonomic scope" value="Bacteria"/>
</dbReference>
<evidence type="ECO:0000313" key="15">
    <source>
        <dbReference type="Proteomes" id="UP000008871"/>
    </source>
</evidence>
<feature type="domain" description="Multidrug resistance protein MdtA-like C-terminal permuted SH3" evidence="13">
    <location>
        <begin position="350"/>
        <end position="407"/>
    </location>
</feature>
<dbReference type="Pfam" id="PF25917">
    <property type="entry name" value="BSH_RND"/>
    <property type="match status" value="1"/>
</dbReference>
<evidence type="ECO:0000256" key="7">
    <source>
        <dbReference type="ARBA" id="ARBA00023136"/>
    </source>
</evidence>